<feature type="binding site" evidence="12">
    <location>
        <position position="347"/>
    </location>
    <ligand>
        <name>[4Fe-4S] cluster</name>
        <dbReference type="ChEBI" id="CHEBI:49883"/>
    </ligand>
</feature>
<dbReference type="InterPro" id="IPR018136">
    <property type="entry name" value="Aconitase_4Fe-4S_BS"/>
</dbReference>
<dbReference type="InterPro" id="IPR033941">
    <property type="entry name" value="IPMI_cat"/>
</dbReference>
<evidence type="ECO:0000256" key="13">
    <source>
        <dbReference type="SAM" id="MobiDB-lite"/>
    </source>
</evidence>
<keyword evidence="7 12" id="KW-0479">Metal-binding</keyword>
<dbReference type="PANTHER" id="PTHR43822:SF9">
    <property type="entry name" value="3-ISOPROPYLMALATE DEHYDRATASE"/>
    <property type="match status" value="1"/>
</dbReference>
<name>A0A368TBY8_9ACTN</name>
<dbReference type="FunFam" id="3.30.499.10:FF:000007">
    <property type="entry name" value="3-isopropylmalate dehydratase large subunit"/>
    <property type="match status" value="1"/>
</dbReference>
<dbReference type="GO" id="GO:0051539">
    <property type="term" value="F:4 iron, 4 sulfur cluster binding"/>
    <property type="evidence" value="ECO:0007669"/>
    <property type="project" value="UniProtKB-KW"/>
</dbReference>
<proteinExistence type="inferred from homology"/>
<evidence type="ECO:0000256" key="1">
    <source>
        <dbReference type="ARBA" id="ARBA00000491"/>
    </source>
</evidence>
<dbReference type="PANTHER" id="PTHR43822">
    <property type="entry name" value="HOMOACONITASE, MITOCHONDRIAL-RELATED"/>
    <property type="match status" value="1"/>
</dbReference>
<evidence type="ECO:0000256" key="12">
    <source>
        <dbReference type="HAMAP-Rule" id="MF_01026"/>
    </source>
</evidence>
<dbReference type="HAMAP" id="MF_01026">
    <property type="entry name" value="LeuC_type1"/>
    <property type="match status" value="1"/>
</dbReference>
<dbReference type="Proteomes" id="UP000253318">
    <property type="component" value="Unassembled WGS sequence"/>
</dbReference>
<dbReference type="InterPro" id="IPR004430">
    <property type="entry name" value="3-IsopropMal_deHydase_lsu"/>
</dbReference>
<gene>
    <name evidence="12 15" type="primary">leuC</name>
    <name evidence="15" type="ORF">DEF24_01225</name>
</gene>
<keyword evidence="4 12" id="KW-0432">Leucine biosynthesis</keyword>
<comment type="caution">
    <text evidence="15">The sequence shown here is derived from an EMBL/GenBank/DDBJ whole genome shotgun (WGS) entry which is preliminary data.</text>
</comment>
<feature type="binding site" evidence="12">
    <location>
        <position position="407"/>
    </location>
    <ligand>
        <name>[4Fe-4S] cluster</name>
        <dbReference type="ChEBI" id="CHEBI:49883"/>
    </ligand>
</feature>
<dbReference type="GO" id="GO:0046872">
    <property type="term" value="F:metal ion binding"/>
    <property type="evidence" value="ECO:0007669"/>
    <property type="project" value="UniProtKB-KW"/>
</dbReference>
<dbReference type="Gene3D" id="3.30.499.10">
    <property type="entry name" value="Aconitase, domain 3"/>
    <property type="match status" value="2"/>
</dbReference>
<dbReference type="AlphaFoldDB" id="A0A368TBY8"/>
<dbReference type="InterPro" id="IPR050067">
    <property type="entry name" value="IPM_dehydratase_rel_enz"/>
</dbReference>
<dbReference type="PROSITE" id="PS00450">
    <property type="entry name" value="ACONITASE_1"/>
    <property type="match status" value="1"/>
</dbReference>
<feature type="domain" description="Aconitase/3-isopropylmalate dehydratase large subunit alpha/beta/alpha" evidence="14">
    <location>
        <begin position="7"/>
        <end position="457"/>
    </location>
</feature>
<keyword evidence="6 12" id="KW-0028">Amino-acid biosynthesis</keyword>
<evidence type="ECO:0000256" key="4">
    <source>
        <dbReference type="ARBA" id="ARBA00022430"/>
    </source>
</evidence>
<dbReference type="NCBIfam" id="TIGR00170">
    <property type="entry name" value="leuC"/>
    <property type="match status" value="1"/>
</dbReference>
<dbReference type="EC" id="4.2.1.33" evidence="12"/>
<dbReference type="PRINTS" id="PR00415">
    <property type="entry name" value="ACONITASE"/>
</dbReference>
<organism evidence="15 16">
    <name type="scientific">Marinitenerispora sediminis</name>
    <dbReference type="NCBI Taxonomy" id="1931232"/>
    <lineage>
        <taxon>Bacteria</taxon>
        <taxon>Bacillati</taxon>
        <taxon>Actinomycetota</taxon>
        <taxon>Actinomycetes</taxon>
        <taxon>Streptosporangiales</taxon>
        <taxon>Nocardiopsidaceae</taxon>
        <taxon>Marinitenerispora</taxon>
    </lineage>
</organism>
<dbReference type="SUPFAM" id="SSF53732">
    <property type="entry name" value="Aconitase iron-sulfur domain"/>
    <property type="match status" value="1"/>
</dbReference>
<comment type="cofactor">
    <cofactor evidence="12">
        <name>[4Fe-4S] cluster</name>
        <dbReference type="ChEBI" id="CHEBI:49883"/>
    </cofactor>
    <text evidence="12">Binds 1 [4Fe-4S] cluster per subunit.</text>
</comment>
<dbReference type="Pfam" id="PF00330">
    <property type="entry name" value="Aconitase"/>
    <property type="match status" value="1"/>
</dbReference>
<feature type="region of interest" description="Disordered" evidence="13">
    <location>
        <begin position="416"/>
        <end position="443"/>
    </location>
</feature>
<keyword evidence="5 12" id="KW-0004">4Fe-4S</keyword>
<dbReference type="EMBL" id="QEIN01000005">
    <property type="protein sequence ID" value="RCV62460.1"/>
    <property type="molecule type" value="Genomic_DNA"/>
</dbReference>
<dbReference type="NCBIfam" id="NF004016">
    <property type="entry name" value="PRK05478.1"/>
    <property type="match status" value="1"/>
</dbReference>
<evidence type="ECO:0000256" key="5">
    <source>
        <dbReference type="ARBA" id="ARBA00022485"/>
    </source>
</evidence>
<evidence type="ECO:0000256" key="7">
    <source>
        <dbReference type="ARBA" id="ARBA00022723"/>
    </source>
</evidence>
<comment type="function">
    <text evidence="2 12">Catalyzes the isomerization between 2-isopropylmalate and 3-isopropylmalate, via the formation of 2-isopropylmaleate.</text>
</comment>
<keyword evidence="8 12" id="KW-0408">Iron</keyword>
<comment type="similarity">
    <text evidence="12">Belongs to the aconitase/IPM isomerase family. LeuC type 1 subfamily.</text>
</comment>
<dbReference type="RefSeq" id="WP_114396694.1">
    <property type="nucleotide sequence ID" value="NZ_QEIM01000015.1"/>
</dbReference>
<evidence type="ECO:0000256" key="11">
    <source>
        <dbReference type="ARBA" id="ARBA00023304"/>
    </source>
</evidence>
<dbReference type="PROSITE" id="PS01244">
    <property type="entry name" value="ACONITASE_2"/>
    <property type="match status" value="1"/>
</dbReference>
<dbReference type="GO" id="GO:0003861">
    <property type="term" value="F:3-isopropylmalate dehydratase activity"/>
    <property type="evidence" value="ECO:0007669"/>
    <property type="project" value="UniProtKB-UniRule"/>
</dbReference>
<comment type="catalytic activity">
    <reaction evidence="1 12">
        <text>(2R,3S)-3-isopropylmalate = (2S)-2-isopropylmalate</text>
        <dbReference type="Rhea" id="RHEA:32287"/>
        <dbReference type="ChEBI" id="CHEBI:1178"/>
        <dbReference type="ChEBI" id="CHEBI:35121"/>
        <dbReference type="EC" id="4.2.1.33"/>
    </reaction>
</comment>
<dbReference type="CDD" id="cd01583">
    <property type="entry name" value="IPMI"/>
    <property type="match status" value="1"/>
</dbReference>
<feature type="binding site" evidence="12">
    <location>
        <position position="410"/>
    </location>
    <ligand>
        <name>[4Fe-4S] cluster</name>
        <dbReference type="ChEBI" id="CHEBI:49883"/>
    </ligand>
</feature>
<dbReference type="UniPathway" id="UPA00946"/>
<evidence type="ECO:0000313" key="15">
    <source>
        <dbReference type="EMBL" id="RCV62460.1"/>
    </source>
</evidence>
<evidence type="ECO:0000313" key="16">
    <source>
        <dbReference type="Proteomes" id="UP000253318"/>
    </source>
</evidence>
<evidence type="ECO:0000256" key="8">
    <source>
        <dbReference type="ARBA" id="ARBA00023004"/>
    </source>
</evidence>
<keyword evidence="9 12" id="KW-0411">Iron-sulfur</keyword>
<keyword evidence="11 12" id="KW-0100">Branched-chain amino acid biosynthesis</keyword>
<sequence>MARTMAEKVWEEHVVRRAEGEPDLLYIDLHLVHEVTSPQAFEGLRLADRAVRRPDLTIATEDHNVPTENILLPIADPVSRTQIETLRKNASDFGVRLHPMGDIEQGIVHVVGPQLGLTQPGMTIVCGDSHTSTHGAFGALAFGIGTSQVEHVLATQTLPMTPFKTMAVTVNGTLPSGVTSKDVILAVIARIGTGGGQGYVIEYRGEAIRQLSMEARMTICNMSIEAGARAGMIAPDETTFDYIKGRPHAPTGADWDAAVEHWRSLRTDDEAVFDAEVVLDAAELSPFVTWGTNPGQGLPLDASVPDPADFADPTERAAAEKALAYMDLAPGVRLRDVRVDTVFLGSCTNGRIEDLRSAAEVIRGRRVADGVRMLVVPGSMRVKEQAAAEGLDEVFRAAGAEWREAGCSMCLGMNPDQLKPGERSASTSNRNFEGRQGKGGRTHLVSPLVAAATAVRGTLSSPADL</sequence>
<evidence type="ECO:0000256" key="10">
    <source>
        <dbReference type="ARBA" id="ARBA00023239"/>
    </source>
</evidence>
<dbReference type="OrthoDB" id="9802769at2"/>
<accession>A0A368TBY8</accession>
<dbReference type="InterPro" id="IPR015931">
    <property type="entry name" value="Acnase/IPM_dHydase_lsu_aba_1/3"/>
</dbReference>
<dbReference type="UniPathway" id="UPA00048">
    <property type="reaction ID" value="UER00071"/>
</dbReference>
<reference evidence="15 16" key="1">
    <citation type="submission" date="2018-04" db="EMBL/GenBank/DDBJ databases">
        <title>Novel actinobacteria from marine sediment.</title>
        <authorList>
            <person name="Ng Z.Y."/>
            <person name="Tan G.Y.A."/>
        </authorList>
    </citation>
    <scope>NUCLEOTIDE SEQUENCE [LARGE SCALE GENOMIC DNA]</scope>
    <source>
        <strain evidence="15 16">TPS81</strain>
    </source>
</reference>
<dbReference type="GO" id="GO:0009098">
    <property type="term" value="P:L-leucine biosynthetic process"/>
    <property type="evidence" value="ECO:0007669"/>
    <property type="project" value="UniProtKB-UniRule"/>
</dbReference>
<keyword evidence="10 12" id="KW-0456">Lyase</keyword>
<dbReference type="NCBIfam" id="NF009116">
    <property type="entry name" value="PRK12466.1"/>
    <property type="match status" value="1"/>
</dbReference>
<evidence type="ECO:0000259" key="14">
    <source>
        <dbReference type="Pfam" id="PF00330"/>
    </source>
</evidence>
<comment type="subunit">
    <text evidence="12">Heterodimer of LeuC and LeuD.</text>
</comment>
<evidence type="ECO:0000256" key="3">
    <source>
        <dbReference type="ARBA" id="ARBA00004729"/>
    </source>
</evidence>
<dbReference type="InterPro" id="IPR001030">
    <property type="entry name" value="Acoase/IPM_deHydtase_lsu_aba"/>
</dbReference>
<evidence type="ECO:0000256" key="2">
    <source>
        <dbReference type="ARBA" id="ARBA00002695"/>
    </source>
</evidence>
<protein>
    <recommendedName>
        <fullName evidence="12">3-isopropylmalate dehydratase large subunit</fullName>
        <ecNumber evidence="12">4.2.1.33</ecNumber>
    </recommendedName>
    <alternativeName>
        <fullName evidence="12">Alpha-IPM isomerase</fullName>
        <shortName evidence="12">IPMI</shortName>
    </alternativeName>
    <alternativeName>
        <fullName evidence="12">Isopropylmalate isomerase</fullName>
    </alternativeName>
</protein>
<keyword evidence="16" id="KW-1185">Reference proteome</keyword>
<evidence type="ECO:0000256" key="9">
    <source>
        <dbReference type="ARBA" id="ARBA00023014"/>
    </source>
</evidence>
<evidence type="ECO:0000256" key="6">
    <source>
        <dbReference type="ARBA" id="ARBA00022605"/>
    </source>
</evidence>
<dbReference type="InterPro" id="IPR036008">
    <property type="entry name" value="Aconitase_4Fe-4S_dom"/>
</dbReference>
<comment type="pathway">
    <text evidence="3 12">Amino-acid biosynthesis; L-leucine biosynthesis; L-leucine from 3-methyl-2-oxobutanoate: step 2/4.</text>
</comment>